<dbReference type="AlphaFoldDB" id="A0A3B0TH71"/>
<evidence type="ECO:0000313" key="2">
    <source>
        <dbReference type="EMBL" id="VAW12647.1"/>
    </source>
</evidence>
<dbReference type="InterPro" id="IPR003772">
    <property type="entry name" value="YceD"/>
</dbReference>
<feature type="region of interest" description="Disordered" evidence="1">
    <location>
        <begin position="179"/>
        <end position="206"/>
    </location>
</feature>
<evidence type="ECO:0008006" key="3">
    <source>
        <dbReference type="Google" id="ProtNLM"/>
    </source>
</evidence>
<name>A0A3B0TH71_9ZZZZ</name>
<sequence>MSSPQEALFFRPVDVSQVRKAHRLRLEADENERQAIAAHLGLESVQSLKAEIDFRPWRRHGLRVHGELTATVGQICAVTAEPMQTKITETFDERLYPEDREKDPRRIEAVIDVEATDDYETFAGDAVDLGALVVEFLTLAVDLYPKRAGAVLPGGGQEPENRAVDRPATVSPFAGLADHFAAGADKGPARDTGGAESRQGKDGDTE</sequence>
<organism evidence="2">
    <name type="scientific">hydrothermal vent metagenome</name>
    <dbReference type="NCBI Taxonomy" id="652676"/>
    <lineage>
        <taxon>unclassified sequences</taxon>
        <taxon>metagenomes</taxon>
        <taxon>ecological metagenomes</taxon>
    </lineage>
</organism>
<evidence type="ECO:0000256" key="1">
    <source>
        <dbReference type="SAM" id="MobiDB-lite"/>
    </source>
</evidence>
<reference evidence="2" key="1">
    <citation type="submission" date="2018-06" db="EMBL/GenBank/DDBJ databases">
        <authorList>
            <person name="Zhirakovskaya E."/>
        </authorList>
    </citation>
    <scope>NUCLEOTIDE SEQUENCE</scope>
</reference>
<gene>
    <name evidence="2" type="ORF">MNBD_ALPHA09-2224</name>
</gene>
<protein>
    <recommendedName>
        <fullName evidence="3">DUF177 domain-containing protein</fullName>
    </recommendedName>
</protein>
<accession>A0A3B0TH71</accession>
<dbReference type="Pfam" id="PF02620">
    <property type="entry name" value="YceD"/>
    <property type="match status" value="1"/>
</dbReference>
<proteinExistence type="predicted"/>
<dbReference type="EMBL" id="UOEM01000050">
    <property type="protein sequence ID" value="VAW12647.1"/>
    <property type="molecule type" value="Genomic_DNA"/>
</dbReference>